<keyword evidence="1" id="KW-0479">Metal-binding</keyword>
<feature type="region of interest" description="Disordered" evidence="5">
    <location>
        <begin position="260"/>
        <end position="285"/>
    </location>
</feature>
<evidence type="ECO:0000259" key="6">
    <source>
        <dbReference type="PROSITE" id="PS50089"/>
    </source>
</evidence>
<evidence type="ECO:0000256" key="3">
    <source>
        <dbReference type="ARBA" id="ARBA00022833"/>
    </source>
</evidence>
<feature type="compositionally biased region" description="Polar residues" evidence="5">
    <location>
        <begin position="418"/>
        <end position="448"/>
    </location>
</feature>
<dbReference type="EMBL" id="MU157849">
    <property type="protein sequence ID" value="KAF9528949.1"/>
    <property type="molecule type" value="Genomic_DNA"/>
</dbReference>
<evidence type="ECO:0000256" key="5">
    <source>
        <dbReference type="SAM" id="MobiDB-lite"/>
    </source>
</evidence>
<dbReference type="SUPFAM" id="SSF57850">
    <property type="entry name" value="RING/U-box"/>
    <property type="match status" value="1"/>
</dbReference>
<dbReference type="InterPro" id="IPR017907">
    <property type="entry name" value="Znf_RING_CS"/>
</dbReference>
<evidence type="ECO:0000313" key="7">
    <source>
        <dbReference type="EMBL" id="KAF9528949.1"/>
    </source>
</evidence>
<dbReference type="SMART" id="SM00184">
    <property type="entry name" value="RING"/>
    <property type="match status" value="1"/>
</dbReference>
<comment type="caution">
    <text evidence="7">The sequence shown here is derived from an EMBL/GenBank/DDBJ whole genome shotgun (WGS) entry which is preliminary data.</text>
</comment>
<dbReference type="GO" id="GO:0005634">
    <property type="term" value="C:nucleus"/>
    <property type="evidence" value="ECO:0007669"/>
    <property type="project" value="InterPro"/>
</dbReference>
<feature type="compositionally biased region" description="Polar residues" evidence="5">
    <location>
        <begin position="476"/>
        <end position="500"/>
    </location>
</feature>
<dbReference type="GO" id="GO:0036297">
    <property type="term" value="P:interstrand cross-link repair"/>
    <property type="evidence" value="ECO:0007669"/>
    <property type="project" value="InterPro"/>
</dbReference>
<feature type="domain" description="RING-type" evidence="6">
    <location>
        <begin position="6"/>
        <end position="51"/>
    </location>
</feature>
<dbReference type="OrthoDB" id="5600002at2759"/>
<organism evidence="7 8">
    <name type="scientific">Crepidotus variabilis</name>
    <dbReference type="NCBI Taxonomy" id="179855"/>
    <lineage>
        <taxon>Eukaryota</taxon>
        <taxon>Fungi</taxon>
        <taxon>Dikarya</taxon>
        <taxon>Basidiomycota</taxon>
        <taxon>Agaricomycotina</taxon>
        <taxon>Agaricomycetes</taxon>
        <taxon>Agaricomycetidae</taxon>
        <taxon>Agaricales</taxon>
        <taxon>Agaricineae</taxon>
        <taxon>Crepidotaceae</taxon>
        <taxon>Crepidotus</taxon>
    </lineage>
</organism>
<feature type="compositionally biased region" description="Basic and acidic residues" evidence="5">
    <location>
        <begin position="463"/>
        <end position="474"/>
    </location>
</feature>
<dbReference type="InterPro" id="IPR037381">
    <property type="entry name" value="RFWD3"/>
</dbReference>
<dbReference type="Proteomes" id="UP000807306">
    <property type="component" value="Unassembled WGS sequence"/>
</dbReference>
<feature type="compositionally biased region" description="Polar residues" evidence="5">
    <location>
        <begin position="175"/>
        <end position="195"/>
    </location>
</feature>
<dbReference type="InterPro" id="IPR001841">
    <property type="entry name" value="Znf_RING"/>
</dbReference>
<reference evidence="7" key="1">
    <citation type="submission" date="2020-11" db="EMBL/GenBank/DDBJ databases">
        <authorList>
            <consortium name="DOE Joint Genome Institute"/>
            <person name="Ahrendt S."/>
            <person name="Riley R."/>
            <person name="Andreopoulos W."/>
            <person name="Labutti K."/>
            <person name="Pangilinan J."/>
            <person name="Ruiz-Duenas F.J."/>
            <person name="Barrasa J.M."/>
            <person name="Sanchez-Garcia M."/>
            <person name="Camarero S."/>
            <person name="Miyauchi S."/>
            <person name="Serrano A."/>
            <person name="Linde D."/>
            <person name="Babiker R."/>
            <person name="Drula E."/>
            <person name="Ayuso-Fernandez I."/>
            <person name="Pacheco R."/>
            <person name="Padilla G."/>
            <person name="Ferreira P."/>
            <person name="Barriuso J."/>
            <person name="Kellner H."/>
            <person name="Castanera R."/>
            <person name="Alfaro M."/>
            <person name="Ramirez L."/>
            <person name="Pisabarro A.G."/>
            <person name="Kuo A."/>
            <person name="Tritt A."/>
            <person name="Lipzen A."/>
            <person name="He G."/>
            <person name="Yan M."/>
            <person name="Ng V."/>
            <person name="Cullen D."/>
            <person name="Martin F."/>
            <person name="Rosso M.-N."/>
            <person name="Henrissat B."/>
            <person name="Hibbett D."/>
            <person name="Martinez A.T."/>
            <person name="Grigoriev I.V."/>
        </authorList>
    </citation>
    <scope>NUCLEOTIDE SEQUENCE</scope>
    <source>
        <strain evidence="7">CBS 506.95</strain>
    </source>
</reference>
<feature type="region of interest" description="Disordered" evidence="5">
    <location>
        <begin position="174"/>
        <end position="196"/>
    </location>
</feature>
<evidence type="ECO:0000256" key="1">
    <source>
        <dbReference type="ARBA" id="ARBA00022723"/>
    </source>
</evidence>
<name>A0A9P6JQP1_9AGAR</name>
<evidence type="ECO:0000313" key="8">
    <source>
        <dbReference type="Proteomes" id="UP000807306"/>
    </source>
</evidence>
<dbReference type="Gene3D" id="3.30.40.10">
    <property type="entry name" value="Zinc/RING finger domain, C3HC4 (zinc finger)"/>
    <property type="match status" value="1"/>
</dbReference>
<dbReference type="PANTHER" id="PTHR16047:SF7">
    <property type="entry name" value="E3 UBIQUITIN-PROTEIN LIGASE RFWD3"/>
    <property type="match status" value="1"/>
</dbReference>
<dbReference type="AlphaFoldDB" id="A0A9P6JQP1"/>
<dbReference type="InterPro" id="IPR013083">
    <property type="entry name" value="Znf_RING/FYVE/PHD"/>
</dbReference>
<gene>
    <name evidence="7" type="ORF">CPB83DRAFT_906442</name>
</gene>
<keyword evidence="2 4" id="KW-0863">Zinc-finger</keyword>
<dbReference type="GO" id="GO:0008270">
    <property type="term" value="F:zinc ion binding"/>
    <property type="evidence" value="ECO:0007669"/>
    <property type="project" value="UniProtKB-KW"/>
</dbReference>
<keyword evidence="8" id="KW-1185">Reference proteome</keyword>
<dbReference type="PANTHER" id="PTHR16047">
    <property type="entry name" value="RFWD3 PROTEIN"/>
    <property type="match status" value="1"/>
</dbReference>
<dbReference type="GO" id="GO:0004842">
    <property type="term" value="F:ubiquitin-protein transferase activity"/>
    <property type="evidence" value="ECO:0007669"/>
    <property type="project" value="InterPro"/>
</dbReference>
<dbReference type="GO" id="GO:0016567">
    <property type="term" value="P:protein ubiquitination"/>
    <property type="evidence" value="ECO:0007669"/>
    <property type="project" value="InterPro"/>
</dbReference>
<evidence type="ECO:0000256" key="4">
    <source>
        <dbReference type="PROSITE-ProRule" id="PRU00175"/>
    </source>
</evidence>
<accession>A0A9P6JQP1</accession>
<dbReference type="PROSITE" id="PS00518">
    <property type="entry name" value="ZF_RING_1"/>
    <property type="match status" value="1"/>
</dbReference>
<proteinExistence type="predicted"/>
<sequence length="583" mass="65314">MSAANCSICFSDYLLDVDKFAIFPCGHGFCKACINKLFAQSRMGQKCPQCRKTVHKKDAHPIHLEIISPHTYLQTSVTEELERMGPNASLQTVKETNDKLEKILQESKLEGDNILSLLKAVEEFKERIVPMFSQADSQKRQLESMHADMLRLRHEKELLLQKIRRIEEKQPYTAHLTSSPVSLQPPTQSSSVTSETLRDEVMRIPLEYVRGWMMKKGLGHLEPSSLGPNDKIRMIMAWQQINLARHHSQLPSQGVKRRFASLDDNDSRISPHQERKRSRGMSNEYPNPYVQQYAAPRPVMSVPSGYIASGVQPTMLPPPPNFVFDLEASYQQQRLPSAIEHNAPRAGPSNQPLRSSPADILPVTLPPIRRLSSGSQSRPIHLPRMAFQPLDNSSRGVDGHSMTPVLLRMPQYDPTPVVTPSSRIVEQNRQSHSDTIPRPSESTSSNYSAAYAIGRRPAHPSQRSRELQESDGRLDASTSAPSQDQGRTVPTHNGGSTAEAGSSRIAPLSPPPAQRTQPQQSQLMNSMPSMPMNRMNLSGDLSMFDPEFMGMDTFDAIFKTDGDINFEREFGQWFTQTDDPSSS</sequence>
<dbReference type="PROSITE" id="PS50089">
    <property type="entry name" value="ZF_RING_2"/>
    <property type="match status" value="1"/>
</dbReference>
<protein>
    <recommendedName>
        <fullName evidence="6">RING-type domain-containing protein</fullName>
    </recommendedName>
</protein>
<feature type="region of interest" description="Disordered" evidence="5">
    <location>
        <begin position="407"/>
        <end position="531"/>
    </location>
</feature>
<dbReference type="Pfam" id="PF14634">
    <property type="entry name" value="zf-RING_5"/>
    <property type="match status" value="1"/>
</dbReference>
<keyword evidence="3" id="KW-0862">Zinc</keyword>
<evidence type="ECO:0000256" key="2">
    <source>
        <dbReference type="ARBA" id="ARBA00022771"/>
    </source>
</evidence>
<feature type="region of interest" description="Disordered" evidence="5">
    <location>
        <begin position="341"/>
        <end position="361"/>
    </location>
</feature>
<feature type="compositionally biased region" description="Low complexity" evidence="5">
    <location>
        <begin position="517"/>
        <end position="531"/>
    </location>
</feature>